<evidence type="ECO:0000313" key="1">
    <source>
        <dbReference type="EMBL" id="KAK7247639.1"/>
    </source>
</evidence>
<organism evidence="1 2">
    <name type="scientific">Crotalaria pallida</name>
    <name type="common">Smooth rattlebox</name>
    <name type="synonym">Crotalaria striata</name>
    <dbReference type="NCBI Taxonomy" id="3830"/>
    <lineage>
        <taxon>Eukaryota</taxon>
        <taxon>Viridiplantae</taxon>
        <taxon>Streptophyta</taxon>
        <taxon>Embryophyta</taxon>
        <taxon>Tracheophyta</taxon>
        <taxon>Spermatophyta</taxon>
        <taxon>Magnoliopsida</taxon>
        <taxon>eudicotyledons</taxon>
        <taxon>Gunneridae</taxon>
        <taxon>Pentapetalae</taxon>
        <taxon>rosids</taxon>
        <taxon>fabids</taxon>
        <taxon>Fabales</taxon>
        <taxon>Fabaceae</taxon>
        <taxon>Papilionoideae</taxon>
        <taxon>50 kb inversion clade</taxon>
        <taxon>genistoids sensu lato</taxon>
        <taxon>core genistoids</taxon>
        <taxon>Crotalarieae</taxon>
        <taxon>Crotalaria</taxon>
    </lineage>
</organism>
<name>A0AAN9E731_CROPI</name>
<keyword evidence="2" id="KW-1185">Reference proteome</keyword>
<gene>
    <name evidence="1" type="ORF">RIF29_42526</name>
</gene>
<protein>
    <submittedName>
        <fullName evidence="1">Uncharacterized protein</fullName>
    </submittedName>
</protein>
<comment type="caution">
    <text evidence="1">The sequence shown here is derived from an EMBL/GenBank/DDBJ whole genome shotgun (WGS) entry which is preliminary data.</text>
</comment>
<dbReference type="EMBL" id="JAYWIO010000008">
    <property type="protein sequence ID" value="KAK7247639.1"/>
    <property type="molecule type" value="Genomic_DNA"/>
</dbReference>
<dbReference type="Proteomes" id="UP001372338">
    <property type="component" value="Unassembled WGS sequence"/>
</dbReference>
<reference evidence="1 2" key="1">
    <citation type="submission" date="2024-01" db="EMBL/GenBank/DDBJ databases">
        <title>The genomes of 5 underutilized Papilionoideae crops provide insights into root nodulation and disease resistanc.</title>
        <authorList>
            <person name="Yuan L."/>
        </authorList>
    </citation>
    <scope>NUCLEOTIDE SEQUENCE [LARGE SCALE GENOMIC DNA]</scope>
    <source>
        <strain evidence="1">ZHUSHIDOU_FW_LH</strain>
        <tissue evidence="1">Leaf</tissue>
    </source>
</reference>
<accession>A0AAN9E731</accession>
<proteinExistence type="predicted"/>
<sequence>MSLWFDHWLSNGKLCELVDYVHVTDTEMRVCDAWKDGAWSLNDCYTPIPDTIKNLIQVVSIPLAHVMEDAIVWCEDVRSVYSAASGYLWLGLRVVILRFSSYLLFGGFGDGGTRWSLVMVVGALKPC</sequence>
<dbReference type="AlphaFoldDB" id="A0AAN9E731"/>
<evidence type="ECO:0000313" key="2">
    <source>
        <dbReference type="Proteomes" id="UP001372338"/>
    </source>
</evidence>